<dbReference type="InterPro" id="IPR027417">
    <property type="entry name" value="P-loop_NTPase"/>
</dbReference>
<dbReference type="PANTHER" id="PTHR23408:SF3">
    <property type="entry name" value="METHYLMALONIC ACIDURIA TYPE A PROTEIN, MITOCHONDRIAL"/>
    <property type="match status" value="1"/>
</dbReference>
<keyword evidence="3" id="KW-0378">Hydrolase</keyword>
<dbReference type="PANTHER" id="PTHR23408">
    <property type="entry name" value="METHYLMALONYL-COA MUTASE"/>
    <property type="match status" value="1"/>
</dbReference>
<dbReference type="Gene3D" id="3.40.50.300">
    <property type="entry name" value="P-loop containing nucleotide triphosphate hydrolases"/>
    <property type="match status" value="1"/>
</dbReference>
<dbReference type="AlphaFoldDB" id="A0A662YWU8"/>
<evidence type="ECO:0000256" key="2">
    <source>
        <dbReference type="ARBA" id="ARBA00022741"/>
    </source>
</evidence>
<name>A0A662YWU8_ACIRT</name>
<comment type="similarity">
    <text evidence="1">Belongs to the SIMIBI class G3E GTPase family. ArgK/MeaB subfamily.</text>
</comment>
<evidence type="ECO:0000256" key="6">
    <source>
        <dbReference type="ARBA" id="ARBA00056794"/>
    </source>
</evidence>
<reference evidence="8 9" key="1">
    <citation type="submission" date="2019-01" db="EMBL/GenBank/DDBJ databases">
        <title>Draft Genome and Complete Hox-Cluster Characterization of the Sterlet Sturgeon (Acipenser ruthenus).</title>
        <authorList>
            <person name="Wei Q."/>
        </authorList>
    </citation>
    <scope>NUCLEOTIDE SEQUENCE [LARGE SCALE GENOMIC DNA]</scope>
    <source>
        <strain evidence="8">WHYD16114868_AA</strain>
        <tissue evidence="8">Blood</tissue>
    </source>
</reference>
<comment type="caution">
    <text evidence="8">The sequence shown here is derived from an EMBL/GenBank/DDBJ whole genome shotgun (WGS) entry which is preliminary data.</text>
</comment>
<gene>
    <name evidence="8" type="ORF">EOD39_8278</name>
</gene>
<comment type="function">
    <text evidence="6">GTPase, binds and hydrolyzes GTP. Involved in intracellular vitamin B12 metabolism, mediates the transport of cobalamin (Cbl) into mitochondria for the final steps of adenosylcobalamin (AdoCbl) synthesis. Functions as a G-protein chaperone that assists AdoCbl cofactor delivery from MMAB to the methylmalonyl-CoA mutase (MMUT). Plays a dual role as both a protectase and a reactivase for MMUT. Protects MMUT from progressive inactivation by oxidation by decreasing the rate of the formation of the oxidized inactive cofactor hydroxocobalamin (OH2Cbl). Additionally acts a reactivase by promoting the replacement of OH2Cbl by the active cofactor AdoCbl, restoring the activity of MMUT in the presence and hydrolysis of GTP.</text>
</comment>
<keyword evidence="9" id="KW-1185">Reference proteome</keyword>
<evidence type="ECO:0000313" key="9">
    <source>
        <dbReference type="Proteomes" id="UP000289886"/>
    </source>
</evidence>
<proteinExistence type="inferred from homology"/>
<dbReference type="CDD" id="cd03114">
    <property type="entry name" value="MMAA-like"/>
    <property type="match status" value="1"/>
</dbReference>
<evidence type="ECO:0000256" key="7">
    <source>
        <dbReference type="ARBA" id="ARBA00062796"/>
    </source>
</evidence>
<dbReference type="EMBL" id="SCEB01000104">
    <property type="protein sequence ID" value="RXN00970.1"/>
    <property type="molecule type" value="Genomic_DNA"/>
</dbReference>
<accession>A0A662YWU8</accession>
<evidence type="ECO:0000313" key="8">
    <source>
        <dbReference type="EMBL" id="RXN00970.1"/>
    </source>
</evidence>
<organism evidence="8 9">
    <name type="scientific">Acipenser ruthenus</name>
    <name type="common">Sterlet sturgeon</name>
    <dbReference type="NCBI Taxonomy" id="7906"/>
    <lineage>
        <taxon>Eukaryota</taxon>
        <taxon>Metazoa</taxon>
        <taxon>Chordata</taxon>
        <taxon>Craniata</taxon>
        <taxon>Vertebrata</taxon>
        <taxon>Euteleostomi</taxon>
        <taxon>Actinopterygii</taxon>
        <taxon>Chondrostei</taxon>
        <taxon>Acipenseriformes</taxon>
        <taxon>Acipenseridae</taxon>
        <taxon>Acipenser</taxon>
    </lineage>
</organism>
<protein>
    <submittedName>
        <fullName evidence="8">Methylmalonic aciduria type A protein, mitochondrial</fullName>
    </submittedName>
</protein>
<dbReference type="GO" id="GO:0005525">
    <property type="term" value="F:GTP binding"/>
    <property type="evidence" value="ECO:0007669"/>
    <property type="project" value="UniProtKB-KW"/>
</dbReference>
<dbReference type="GO" id="GO:0005737">
    <property type="term" value="C:cytoplasm"/>
    <property type="evidence" value="ECO:0007669"/>
    <property type="project" value="TreeGrafter"/>
</dbReference>
<sequence length="274" mass="30172">MGVFLLSNRGLSGPPGAGKSTFIEVVGKMLTGRGHKVVVLAVDPSSCTTGSLLGDKIRMTEMSKDMNAYIRPSPTSGTLGGVTRTTNEAILLCEGAGYNIVLVETVGVGQSEFAVADMVDMFMLLIPPAEGDVLQGIKRGIIEISDLVVVTKADSDLLVPARRIQAEYTSALKLLRKKSKTWKPQALSKHNLDCVMSRNRWLRKAGKEETTAVEELIKTRSMNRRAVPTCCPHFHVTSFDSLGVKHLKPKIYDYQISPEWVTQPWHTQYRQGRD</sequence>
<dbReference type="Proteomes" id="UP000289886">
    <property type="component" value="Unassembled WGS sequence"/>
</dbReference>
<dbReference type="Pfam" id="PF03308">
    <property type="entry name" value="MeaB"/>
    <property type="match status" value="1"/>
</dbReference>
<keyword evidence="2" id="KW-0547">Nucleotide-binding</keyword>
<dbReference type="FunFam" id="3.40.50.300:FF:000647">
    <property type="entry name" value="Methylmalonic aciduria type A homolog, mitochondrial"/>
    <property type="match status" value="1"/>
</dbReference>
<dbReference type="GO" id="GO:0003924">
    <property type="term" value="F:GTPase activity"/>
    <property type="evidence" value="ECO:0007669"/>
    <property type="project" value="InterPro"/>
</dbReference>
<evidence type="ECO:0000256" key="4">
    <source>
        <dbReference type="ARBA" id="ARBA00023134"/>
    </source>
</evidence>
<evidence type="ECO:0000256" key="5">
    <source>
        <dbReference type="ARBA" id="ARBA00048548"/>
    </source>
</evidence>
<evidence type="ECO:0000256" key="1">
    <source>
        <dbReference type="ARBA" id="ARBA00009625"/>
    </source>
</evidence>
<comment type="subunit">
    <text evidence="7">Homodimer. Interacts with MMUT (the apoenzyme form); the interaction is GTP dependent.</text>
</comment>
<dbReference type="SUPFAM" id="SSF52540">
    <property type="entry name" value="P-loop containing nucleoside triphosphate hydrolases"/>
    <property type="match status" value="1"/>
</dbReference>
<keyword evidence="4" id="KW-0342">GTP-binding</keyword>
<evidence type="ECO:0000256" key="3">
    <source>
        <dbReference type="ARBA" id="ARBA00022801"/>
    </source>
</evidence>
<dbReference type="InterPro" id="IPR005129">
    <property type="entry name" value="GTPase_ArgK"/>
</dbReference>
<comment type="catalytic activity">
    <reaction evidence="5">
        <text>GTP + H2O = GDP + phosphate + H(+)</text>
        <dbReference type="Rhea" id="RHEA:19669"/>
        <dbReference type="ChEBI" id="CHEBI:15377"/>
        <dbReference type="ChEBI" id="CHEBI:15378"/>
        <dbReference type="ChEBI" id="CHEBI:37565"/>
        <dbReference type="ChEBI" id="CHEBI:43474"/>
        <dbReference type="ChEBI" id="CHEBI:58189"/>
    </reaction>
</comment>